<dbReference type="AlphaFoldDB" id="A0A5C5G4L7"/>
<name>A0A5C5G4L7_9BASI</name>
<keyword evidence="3" id="KW-1185">Reference proteome</keyword>
<accession>A0A5C5G4L7</accession>
<protein>
    <submittedName>
        <fullName evidence="2">Uncharacterized protein</fullName>
    </submittedName>
</protein>
<evidence type="ECO:0000313" key="2">
    <source>
        <dbReference type="EMBL" id="TNY24043.1"/>
    </source>
</evidence>
<evidence type="ECO:0000313" key="3">
    <source>
        <dbReference type="Proteomes" id="UP000311382"/>
    </source>
</evidence>
<feature type="region of interest" description="Disordered" evidence="1">
    <location>
        <begin position="1"/>
        <end position="94"/>
    </location>
</feature>
<feature type="compositionally biased region" description="Basic and acidic residues" evidence="1">
    <location>
        <begin position="74"/>
        <end position="87"/>
    </location>
</feature>
<reference evidence="2 3" key="1">
    <citation type="submission" date="2019-03" db="EMBL/GenBank/DDBJ databases">
        <title>Rhodosporidium diobovatum UCD-FST 08-225 genome sequencing, assembly, and annotation.</title>
        <authorList>
            <person name="Fakankun I.U."/>
            <person name="Fristensky B."/>
            <person name="Levin D.B."/>
        </authorList>
    </citation>
    <scope>NUCLEOTIDE SEQUENCE [LARGE SCALE GENOMIC DNA]</scope>
    <source>
        <strain evidence="2 3">UCD-FST 08-225</strain>
    </source>
</reference>
<feature type="region of interest" description="Disordered" evidence="1">
    <location>
        <begin position="121"/>
        <end position="177"/>
    </location>
</feature>
<feature type="compositionally biased region" description="Low complexity" evidence="1">
    <location>
        <begin position="150"/>
        <end position="170"/>
    </location>
</feature>
<feature type="compositionally biased region" description="Basic and acidic residues" evidence="1">
    <location>
        <begin position="29"/>
        <end position="54"/>
    </location>
</feature>
<dbReference type="Proteomes" id="UP000311382">
    <property type="component" value="Unassembled WGS sequence"/>
</dbReference>
<evidence type="ECO:0000256" key="1">
    <source>
        <dbReference type="SAM" id="MobiDB-lite"/>
    </source>
</evidence>
<gene>
    <name evidence="2" type="ORF">DMC30DRAFT_213626</name>
</gene>
<dbReference type="EMBL" id="SOZI01000005">
    <property type="protein sequence ID" value="TNY24043.1"/>
    <property type="molecule type" value="Genomic_DNA"/>
</dbReference>
<comment type="caution">
    <text evidence="2">The sequence shown here is derived from an EMBL/GenBank/DDBJ whole genome shotgun (WGS) entry which is preliminary data.</text>
</comment>
<feature type="compositionally biased region" description="Low complexity" evidence="1">
    <location>
        <begin position="64"/>
        <end position="73"/>
    </location>
</feature>
<feature type="compositionally biased region" description="Low complexity" evidence="1">
    <location>
        <begin position="121"/>
        <end position="131"/>
    </location>
</feature>
<proteinExistence type="predicted"/>
<organism evidence="2 3">
    <name type="scientific">Rhodotorula diobovata</name>
    <dbReference type="NCBI Taxonomy" id="5288"/>
    <lineage>
        <taxon>Eukaryota</taxon>
        <taxon>Fungi</taxon>
        <taxon>Dikarya</taxon>
        <taxon>Basidiomycota</taxon>
        <taxon>Pucciniomycotina</taxon>
        <taxon>Microbotryomycetes</taxon>
        <taxon>Sporidiobolales</taxon>
        <taxon>Sporidiobolaceae</taxon>
        <taxon>Rhodotorula</taxon>
    </lineage>
</organism>
<sequence length="213" mass="21983">MSQHISSANDVCRNRGSAGVADRAGPQAAKERRGERGNLTHLRNSKDTRPRDMRSSPLLHPRRQSSSAAAARRPAVERGGRGCERYPRGGCFPRDAPAAVASAELRKAAGTLLHRTPLAAAAEGSTEAAAGLRRQRSPGRLPAGPGGSPAGTAAAAAGSLAADRSPAAARCSTPARRGGERLESYFWPGASEGEVRGATDLCGHGRCVGSESM</sequence>